<protein>
    <submittedName>
        <fullName evidence="1">Uncharacterized protein</fullName>
    </submittedName>
</protein>
<organism evidence="1 2">
    <name type="scientific">Punica granatum</name>
    <name type="common">Pomegranate</name>
    <dbReference type="NCBI Taxonomy" id="22663"/>
    <lineage>
        <taxon>Eukaryota</taxon>
        <taxon>Viridiplantae</taxon>
        <taxon>Streptophyta</taxon>
        <taxon>Embryophyta</taxon>
        <taxon>Tracheophyta</taxon>
        <taxon>Spermatophyta</taxon>
        <taxon>Magnoliopsida</taxon>
        <taxon>eudicotyledons</taxon>
        <taxon>Gunneridae</taxon>
        <taxon>Pentapetalae</taxon>
        <taxon>rosids</taxon>
        <taxon>malvids</taxon>
        <taxon>Myrtales</taxon>
        <taxon>Lythraceae</taxon>
        <taxon>Punica</taxon>
    </lineage>
</organism>
<dbReference type="EMBL" id="PGOL01037012">
    <property type="protein sequence ID" value="PKI26095.1"/>
    <property type="molecule type" value="Genomic_DNA"/>
</dbReference>
<name>A0A2I0HFI7_PUNGR</name>
<feature type="non-terminal residue" evidence="1">
    <location>
        <position position="36"/>
    </location>
</feature>
<accession>A0A2I0HFI7</accession>
<reference evidence="1 2" key="1">
    <citation type="submission" date="2017-11" db="EMBL/GenBank/DDBJ databases">
        <title>De-novo sequencing of pomegranate (Punica granatum L.) genome.</title>
        <authorList>
            <person name="Akparov Z."/>
            <person name="Amiraslanov A."/>
            <person name="Hajiyeva S."/>
            <person name="Abbasov M."/>
            <person name="Kaur K."/>
            <person name="Hamwieh A."/>
            <person name="Solovyev V."/>
            <person name="Salamov A."/>
            <person name="Braich B."/>
            <person name="Kosarev P."/>
            <person name="Mahmoud A."/>
            <person name="Hajiyev E."/>
            <person name="Babayeva S."/>
            <person name="Izzatullayeva V."/>
            <person name="Mammadov A."/>
            <person name="Mammadov A."/>
            <person name="Sharifova S."/>
            <person name="Ojaghi J."/>
            <person name="Eynullazada K."/>
            <person name="Bayramov B."/>
            <person name="Abdulazimova A."/>
            <person name="Shahmuradov I."/>
        </authorList>
    </citation>
    <scope>NUCLEOTIDE SEQUENCE [LARGE SCALE GENOMIC DNA]</scope>
    <source>
        <strain evidence="2">cv. AG2017</strain>
        <tissue evidence="1">Leaf</tissue>
    </source>
</reference>
<evidence type="ECO:0000313" key="2">
    <source>
        <dbReference type="Proteomes" id="UP000233551"/>
    </source>
</evidence>
<keyword evidence="2" id="KW-1185">Reference proteome</keyword>
<comment type="caution">
    <text evidence="1">The sequence shown here is derived from an EMBL/GenBank/DDBJ whole genome shotgun (WGS) entry which is preliminary data.</text>
</comment>
<dbReference type="Proteomes" id="UP000233551">
    <property type="component" value="Unassembled WGS sequence"/>
</dbReference>
<evidence type="ECO:0000313" key="1">
    <source>
        <dbReference type="EMBL" id="PKI26095.1"/>
    </source>
</evidence>
<proteinExistence type="predicted"/>
<gene>
    <name evidence="1" type="ORF">CRG98_049216</name>
</gene>
<dbReference type="AlphaFoldDB" id="A0A2I0HFI7"/>
<sequence>MASSYYCKLSLLFIALAVASAILTGQKADAQLLGPI</sequence>